<keyword evidence="5" id="KW-1185">Reference proteome</keyword>
<comment type="caution">
    <text evidence="4">The sequence shown here is derived from an EMBL/GenBank/DDBJ whole genome shotgun (WGS) entry which is preliminary data.</text>
</comment>
<dbReference type="CDD" id="cd00397">
    <property type="entry name" value="DNA_BRE_C"/>
    <property type="match status" value="1"/>
</dbReference>
<evidence type="ECO:0000256" key="1">
    <source>
        <dbReference type="ARBA" id="ARBA00023172"/>
    </source>
</evidence>
<feature type="compositionally biased region" description="Low complexity" evidence="2">
    <location>
        <begin position="23"/>
        <end position="34"/>
    </location>
</feature>
<evidence type="ECO:0000259" key="3">
    <source>
        <dbReference type="PROSITE" id="PS51898"/>
    </source>
</evidence>
<dbReference type="PROSITE" id="PS51898">
    <property type="entry name" value="TYR_RECOMBINASE"/>
    <property type="match status" value="1"/>
</dbReference>
<evidence type="ECO:0000313" key="5">
    <source>
        <dbReference type="Proteomes" id="UP001296706"/>
    </source>
</evidence>
<reference evidence="4 5" key="1">
    <citation type="submission" date="2020-04" db="EMBL/GenBank/DDBJ databases">
        <authorList>
            <person name="Klaysubun C."/>
            <person name="Duangmal K."/>
            <person name="Lipun K."/>
        </authorList>
    </citation>
    <scope>NUCLEOTIDE SEQUENCE [LARGE SCALE GENOMIC DNA]</scope>
    <source>
        <strain evidence="4 5">JCM 11839</strain>
    </source>
</reference>
<dbReference type="EMBL" id="JAAXKY010000048">
    <property type="protein sequence ID" value="NMH78643.1"/>
    <property type="molecule type" value="Genomic_DNA"/>
</dbReference>
<dbReference type="Proteomes" id="UP001296706">
    <property type="component" value="Unassembled WGS sequence"/>
</dbReference>
<proteinExistence type="predicted"/>
<sequence length="573" mass="64275">MRNSILAVACPRHPSREYRARTGASGAGQPAAPQRWPDGGRRPSRTGRVAGDGPALAGGLSRHRTPHPIPPSGVRDLLVDYLGELKPGMDYGSLQGLAYRLVRLFWWGILQINPDQTDLRIAPQTATRWRERFAVTTDGRPRGELHSTLLAIRGLYRDLAEWSHHDPVRWGIWVAPCPIPRTESRAAATDQRRRKARMQARTRVLTPLLPAFVAAGEARRDWGKRLLESAQATPEGEQFVVDGVTFARSRPHPRSHYEVQKASQLWAEVLHTEPGARAVPLHGGRANITMLEQDAFWAWGLVETLRHTGIRIEELLELTQLSLRHYTPASTNTLVPLLHIVPFKTDAERLIPMSPLLVTVLLAVQRRAKNGTAHVPLSVRYDPHEKTHGQPLPHLFARRRGTRHEVISMFAVRTLLGVTADWAGLTDNGEPVRFTPHDFRRLFTTELVGAGLPLHIAASLLGHLSLDTTRGYTTVFPEHLIAAHEALVERRRALRHSAEQRTATGDEWAEFEQHFLLRKVALGDCHRPYGTPCVHEHACTRCRFLRVDSAQLGRIEEMTTNAEARLAEARDNV</sequence>
<dbReference type="InterPro" id="IPR013762">
    <property type="entry name" value="Integrase-like_cat_sf"/>
</dbReference>
<dbReference type="Gene3D" id="1.10.443.10">
    <property type="entry name" value="Intergrase catalytic core"/>
    <property type="match status" value="1"/>
</dbReference>
<dbReference type="InterPro" id="IPR011010">
    <property type="entry name" value="DNA_brk_join_enz"/>
</dbReference>
<accession>A0ABX1RE12</accession>
<dbReference type="InterPro" id="IPR002104">
    <property type="entry name" value="Integrase_catalytic"/>
</dbReference>
<dbReference type="SUPFAM" id="SSF56349">
    <property type="entry name" value="DNA breaking-rejoining enzymes"/>
    <property type="match status" value="1"/>
</dbReference>
<feature type="region of interest" description="Disordered" evidence="2">
    <location>
        <begin position="16"/>
        <end position="71"/>
    </location>
</feature>
<keyword evidence="1" id="KW-0233">DNA recombination</keyword>
<gene>
    <name evidence="4" type="ORF">HF577_16335</name>
</gene>
<organism evidence="4 5">
    <name type="scientific">Pseudonocardia xinjiangensis</name>
    <dbReference type="NCBI Taxonomy" id="75289"/>
    <lineage>
        <taxon>Bacteria</taxon>
        <taxon>Bacillati</taxon>
        <taxon>Actinomycetota</taxon>
        <taxon>Actinomycetes</taxon>
        <taxon>Pseudonocardiales</taxon>
        <taxon>Pseudonocardiaceae</taxon>
        <taxon>Pseudonocardia</taxon>
    </lineage>
</organism>
<evidence type="ECO:0000256" key="2">
    <source>
        <dbReference type="SAM" id="MobiDB-lite"/>
    </source>
</evidence>
<dbReference type="Pfam" id="PF00589">
    <property type="entry name" value="Phage_integrase"/>
    <property type="match status" value="1"/>
</dbReference>
<evidence type="ECO:0000313" key="4">
    <source>
        <dbReference type="EMBL" id="NMH78643.1"/>
    </source>
</evidence>
<protein>
    <submittedName>
        <fullName evidence="4">Phage integrase family protein</fullName>
    </submittedName>
</protein>
<name>A0ABX1RE12_9PSEU</name>
<feature type="domain" description="Tyr recombinase" evidence="3">
    <location>
        <begin position="252"/>
        <end position="485"/>
    </location>
</feature>